<keyword evidence="2" id="KW-0812">Transmembrane</keyword>
<organism evidence="5 6">
    <name type="scientific">Maioricimonas rarisocia</name>
    <dbReference type="NCBI Taxonomy" id="2528026"/>
    <lineage>
        <taxon>Bacteria</taxon>
        <taxon>Pseudomonadati</taxon>
        <taxon>Planctomycetota</taxon>
        <taxon>Planctomycetia</taxon>
        <taxon>Planctomycetales</taxon>
        <taxon>Planctomycetaceae</taxon>
        <taxon>Maioricimonas</taxon>
    </lineage>
</organism>
<evidence type="ECO:0000256" key="1">
    <source>
        <dbReference type="SAM" id="MobiDB-lite"/>
    </source>
</evidence>
<keyword evidence="2" id="KW-0472">Membrane</keyword>
<proteinExistence type="predicted"/>
<reference evidence="5 6" key="1">
    <citation type="submission" date="2019-02" db="EMBL/GenBank/DDBJ databases">
        <title>Deep-cultivation of Planctomycetes and their phenomic and genomic characterization uncovers novel biology.</title>
        <authorList>
            <person name="Wiegand S."/>
            <person name="Jogler M."/>
            <person name="Boedeker C."/>
            <person name="Pinto D."/>
            <person name="Vollmers J."/>
            <person name="Rivas-Marin E."/>
            <person name="Kohn T."/>
            <person name="Peeters S.H."/>
            <person name="Heuer A."/>
            <person name="Rast P."/>
            <person name="Oberbeckmann S."/>
            <person name="Bunk B."/>
            <person name="Jeske O."/>
            <person name="Meyerdierks A."/>
            <person name="Storesund J.E."/>
            <person name="Kallscheuer N."/>
            <person name="Luecker S."/>
            <person name="Lage O.M."/>
            <person name="Pohl T."/>
            <person name="Merkel B.J."/>
            <person name="Hornburger P."/>
            <person name="Mueller R.-W."/>
            <person name="Bruemmer F."/>
            <person name="Labrenz M."/>
            <person name="Spormann A.M."/>
            <person name="Op den Camp H."/>
            <person name="Overmann J."/>
            <person name="Amann R."/>
            <person name="Jetten M.S.M."/>
            <person name="Mascher T."/>
            <person name="Medema M.H."/>
            <person name="Devos D.P."/>
            <person name="Kaster A.-K."/>
            <person name="Ovreas L."/>
            <person name="Rohde M."/>
            <person name="Galperin M.Y."/>
            <person name="Jogler C."/>
        </authorList>
    </citation>
    <scope>NUCLEOTIDE SEQUENCE [LARGE SCALE GENOMIC DNA]</scope>
    <source>
        <strain evidence="5 6">Mal4</strain>
    </source>
</reference>
<dbReference type="KEGG" id="mri:Mal4_53900"/>
<feature type="domain" description="DUF5658" evidence="4">
    <location>
        <begin position="289"/>
        <end position="376"/>
    </location>
</feature>
<feature type="transmembrane region" description="Helical" evidence="2">
    <location>
        <begin position="326"/>
        <end position="346"/>
    </location>
</feature>
<feature type="transmembrane region" description="Helical" evidence="2">
    <location>
        <begin position="284"/>
        <end position="306"/>
    </location>
</feature>
<dbReference type="EMBL" id="CP036275">
    <property type="protein sequence ID" value="QDU41025.1"/>
    <property type="molecule type" value="Genomic_DNA"/>
</dbReference>
<keyword evidence="2" id="KW-1133">Transmembrane helix</keyword>
<dbReference type="Proteomes" id="UP000320496">
    <property type="component" value="Chromosome"/>
</dbReference>
<feature type="transmembrane region" description="Helical" evidence="2">
    <location>
        <begin position="358"/>
        <end position="378"/>
    </location>
</feature>
<accession>A0A517ZEV6</accession>
<name>A0A517ZEV6_9PLAN</name>
<protein>
    <recommendedName>
        <fullName evidence="4">DUF5658 domain-containing protein</fullName>
    </recommendedName>
</protein>
<feature type="signal peptide" evidence="3">
    <location>
        <begin position="1"/>
        <end position="30"/>
    </location>
</feature>
<feature type="chain" id="PRO_5021743251" description="DUF5658 domain-containing protein" evidence="3">
    <location>
        <begin position="31"/>
        <end position="379"/>
    </location>
</feature>
<evidence type="ECO:0000313" key="5">
    <source>
        <dbReference type="EMBL" id="QDU41025.1"/>
    </source>
</evidence>
<evidence type="ECO:0000313" key="6">
    <source>
        <dbReference type="Proteomes" id="UP000320496"/>
    </source>
</evidence>
<dbReference type="InterPro" id="IPR043717">
    <property type="entry name" value="DUF5658"/>
</dbReference>
<sequence precursor="true">MKAPGIRLAYCGWLGAVTIALLWSSSSALAQPPERAGRWARGEGERWQRFSRWGGDRRGAARPLKRTVEFGHLFVSGEYVPPPYEVSYEDQQLQINGVVVPIDAASHVGFDDGDGDGDAWDDGNQGNSRRRQSQYPRALRTVLQSLEADDVVVVFPGAPPEILGADPLFELLAADDRVKALDAVMQVLSPAADREEWTEWLLNYEPPSDLLEYATTWVAHREDVHSDNLASINAVRRLDQFAYPLSVFGMIIGAMSVGHLLSYRPTIAENWQETDASPLAIRMLSRSVILIVVLSLFDLVWTILASQAGQMKELNPLASYFVHDPVGLIIFKSVATCVGVGLLVALRHYRRAQTATWWVCLVCTLLVFRWLTFSSMYVA</sequence>
<evidence type="ECO:0000256" key="3">
    <source>
        <dbReference type="SAM" id="SignalP"/>
    </source>
</evidence>
<feature type="compositionally biased region" description="Acidic residues" evidence="1">
    <location>
        <begin position="111"/>
        <end position="121"/>
    </location>
</feature>
<feature type="region of interest" description="Disordered" evidence="1">
    <location>
        <begin position="110"/>
        <end position="135"/>
    </location>
</feature>
<dbReference type="OrthoDB" id="278234at2"/>
<dbReference type="AlphaFoldDB" id="A0A517ZEV6"/>
<evidence type="ECO:0000256" key="2">
    <source>
        <dbReference type="SAM" id="Phobius"/>
    </source>
</evidence>
<dbReference type="RefSeq" id="WP_145372250.1">
    <property type="nucleotide sequence ID" value="NZ_CP036275.1"/>
</dbReference>
<feature type="transmembrane region" description="Helical" evidence="2">
    <location>
        <begin position="241"/>
        <end position="263"/>
    </location>
</feature>
<keyword evidence="3" id="KW-0732">Signal</keyword>
<gene>
    <name evidence="5" type="ORF">Mal4_53900</name>
</gene>
<dbReference type="Pfam" id="PF18902">
    <property type="entry name" value="DUF5658"/>
    <property type="match status" value="1"/>
</dbReference>
<evidence type="ECO:0000259" key="4">
    <source>
        <dbReference type="Pfam" id="PF18902"/>
    </source>
</evidence>
<keyword evidence="6" id="KW-1185">Reference proteome</keyword>